<dbReference type="SUPFAM" id="SSF82171">
    <property type="entry name" value="DPP6 N-terminal domain-like"/>
    <property type="match status" value="1"/>
</dbReference>
<dbReference type="EC" id="3.4.-.-" evidence="4"/>
<sequence length="693" mass="76093">MKSYLNNLGRLLIAAGAALAAYPAAVTAQTASGAPIRVPTVETLAQFPGMTGFQISPDGKHMVALQSQGDTRNILVWKLADLAARPTVIGAKNMQISAVSFLKNDMLQVSMMQPYDLRGDEFVKVFINKLFFTDLEGKNWIEPMAATEIPRSEIAKKAAALANPTVLNRLLSDPENVIVISDSGATANRDVYRYNLRTNKAVRIMRLGESDNNVFVNGKGIVWAKSRLNSDGQGLFIAIEFRNKDGDWEEHFRNYVKNRDVVDVIGMGTKPGTAVISSNVGREFTALYEYDIASRKIGEPLFEHKFFDATGVRTFRTDDGPSEEGYDGYTYNGYLMRDRETHWTNPKLEAVVRGVGQALGIKEIDQELVGVGSGVKAKVRAFDGVSVHLAGYVGGETPTYLIRVSGLAYPTEHYLLRGGSIQLLAKERPDLDRRALGTARFVYYQARDGLNIPAYLTVPNPQLCGAGPYAAVVHPHGGPWARDTMEYDGSGWVPLLVSQCRVVLQPQFRGSQGWGRTLWLAGDREWGQKMQDDKDDGAKWLVSEKLADPKRIAMFGFSYGGYSAFAASVRSNGLYKCAIAGAGVSDIERIWAKFFNNPYFQSAQEPTVRGLSPLTKADKMEIPLMVYHGDRDQTVPIIQSELFVDKAKAAGKPVEYHALADYAHGPAWTRKIMADQLGLISTYLGKGCGGGGL</sequence>
<reference evidence="4 5" key="1">
    <citation type="submission" date="2024-08" db="EMBL/GenBank/DDBJ databases">
        <authorList>
            <person name="Lu H."/>
        </authorList>
    </citation>
    <scope>NUCLEOTIDE SEQUENCE [LARGE SCALE GENOMIC DNA]</scope>
    <source>
        <strain evidence="4 5">DXS20W</strain>
    </source>
</reference>
<keyword evidence="5" id="KW-1185">Reference proteome</keyword>
<dbReference type="GO" id="GO:0016787">
    <property type="term" value="F:hydrolase activity"/>
    <property type="evidence" value="ECO:0007669"/>
    <property type="project" value="UniProtKB-KW"/>
</dbReference>
<dbReference type="PANTHER" id="PTHR42776:SF27">
    <property type="entry name" value="DIPEPTIDYL PEPTIDASE FAMILY MEMBER 6"/>
    <property type="match status" value="1"/>
</dbReference>
<name>A0ABW7GR23_9BURK</name>
<dbReference type="InterPro" id="IPR029058">
    <property type="entry name" value="AB_hydrolase_fold"/>
</dbReference>
<dbReference type="Proteomes" id="UP001606302">
    <property type="component" value="Unassembled WGS sequence"/>
</dbReference>
<dbReference type="Pfam" id="PF00326">
    <property type="entry name" value="Peptidase_S9"/>
    <property type="match status" value="1"/>
</dbReference>
<feature type="domain" description="Peptidase S9 prolyl oligopeptidase catalytic" evidence="3">
    <location>
        <begin position="497"/>
        <end position="667"/>
    </location>
</feature>
<proteinExistence type="predicted"/>
<keyword evidence="1 4" id="KW-0378">Hydrolase</keyword>
<dbReference type="InterPro" id="IPR001375">
    <property type="entry name" value="Peptidase_S9_cat"/>
</dbReference>
<feature type="chain" id="PRO_5045498841" evidence="2">
    <location>
        <begin position="21"/>
        <end position="693"/>
    </location>
</feature>
<comment type="caution">
    <text evidence="4">The sequence shown here is derived from an EMBL/GenBank/DDBJ whole genome shotgun (WGS) entry which is preliminary data.</text>
</comment>
<feature type="signal peptide" evidence="2">
    <location>
        <begin position="1"/>
        <end position="20"/>
    </location>
</feature>
<evidence type="ECO:0000259" key="3">
    <source>
        <dbReference type="Pfam" id="PF00326"/>
    </source>
</evidence>
<protein>
    <submittedName>
        <fullName evidence="4">Alpha/beta hydrolase family protein</fullName>
        <ecNumber evidence="4">3.4.-.-</ecNumber>
    </submittedName>
</protein>
<dbReference type="EMBL" id="JBIGHX010000010">
    <property type="protein sequence ID" value="MFG6464421.1"/>
    <property type="molecule type" value="Genomic_DNA"/>
</dbReference>
<organism evidence="4 5">
    <name type="scientific">Pelomonas lactea</name>
    <dbReference type="NCBI Taxonomy" id="3299030"/>
    <lineage>
        <taxon>Bacteria</taxon>
        <taxon>Pseudomonadati</taxon>
        <taxon>Pseudomonadota</taxon>
        <taxon>Betaproteobacteria</taxon>
        <taxon>Burkholderiales</taxon>
        <taxon>Sphaerotilaceae</taxon>
        <taxon>Roseateles</taxon>
    </lineage>
</organism>
<evidence type="ECO:0000256" key="2">
    <source>
        <dbReference type="SAM" id="SignalP"/>
    </source>
</evidence>
<dbReference type="PANTHER" id="PTHR42776">
    <property type="entry name" value="SERINE PEPTIDASE S9 FAMILY MEMBER"/>
    <property type="match status" value="1"/>
</dbReference>
<evidence type="ECO:0000256" key="1">
    <source>
        <dbReference type="ARBA" id="ARBA00022801"/>
    </source>
</evidence>
<evidence type="ECO:0000313" key="4">
    <source>
        <dbReference type="EMBL" id="MFG6464421.1"/>
    </source>
</evidence>
<accession>A0ABW7GR23</accession>
<dbReference type="Gene3D" id="3.40.50.1820">
    <property type="entry name" value="alpha/beta hydrolase"/>
    <property type="match status" value="1"/>
</dbReference>
<evidence type="ECO:0000313" key="5">
    <source>
        <dbReference type="Proteomes" id="UP001606302"/>
    </source>
</evidence>
<dbReference type="SUPFAM" id="SSF53474">
    <property type="entry name" value="alpha/beta-Hydrolases"/>
    <property type="match status" value="1"/>
</dbReference>
<dbReference type="RefSeq" id="WP_394513819.1">
    <property type="nucleotide sequence ID" value="NZ_JBIGHX010000010.1"/>
</dbReference>
<gene>
    <name evidence="4" type="ORF">ACG04Q_22820</name>
</gene>
<keyword evidence="2" id="KW-0732">Signal</keyword>